<protein>
    <submittedName>
        <fullName evidence="2">LicD family protein</fullName>
    </submittedName>
</protein>
<name>A0A414QR69_9FIRM</name>
<feature type="domain" description="LicD/FKTN/FKRP nucleotidyltransferase" evidence="1">
    <location>
        <begin position="40"/>
        <end position="275"/>
    </location>
</feature>
<evidence type="ECO:0000313" key="2">
    <source>
        <dbReference type="EMBL" id="RHF83258.1"/>
    </source>
</evidence>
<dbReference type="PANTHER" id="PTHR43404">
    <property type="entry name" value="LIPOPOLYSACCHARIDE CHOLINEPHOSPHOTRANSFERASE LICD"/>
    <property type="match status" value="1"/>
</dbReference>
<dbReference type="AlphaFoldDB" id="A0A414QR69"/>
<dbReference type="EMBL" id="QRHP01000012">
    <property type="protein sequence ID" value="RHF83258.1"/>
    <property type="molecule type" value="Genomic_DNA"/>
</dbReference>
<dbReference type="Pfam" id="PF04991">
    <property type="entry name" value="LicD"/>
    <property type="match status" value="1"/>
</dbReference>
<proteinExistence type="predicted"/>
<evidence type="ECO:0000313" key="3">
    <source>
        <dbReference type="Proteomes" id="UP000283701"/>
    </source>
</evidence>
<dbReference type="InterPro" id="IPR007074">
    <property type="entry name" value="LicD/FKTN/FKRP_NTP_transf"/>
</dbReference>
<accession>A0A414QR69</accession>
<dbReference type="Proteomes" id="UP000283701">
    <property type="component" value="Unassembled WGS sequence"/>
</dbReference>
<reference evidence="2 3" key="1">
    <citation type="submission" date="2018-08" db="EMBL/GenBank/DDBJ databases">
        <title>A genome reference for cultivated species of the human gut microbiota.</title>
        <authorList>
            <person name="Zou Y."/>
            <person name="Xue W."/>
            <person name="Luo G."/>
        </authorList>
    </citation>
    <scope>NUCLEOTIDE SEQUENCE [LARGE SCALE GENOMIC DNA]</scope>
    <source>
        <strain evidence="2 3">AM23-23AC</strain>
    </source>
</reference>
<dbReference type="InterPro" id="IPR052942">
    <property type="entry name" value="LPS_cholinephosphotransferase"/>
</dbReference>
<evidence type="ECO:0000259" key="1">
    <source>
        <dbReference type="Pfam" id="PF04991"/>
    </source>
</evidence>
<dbReference type="PANTHER" id="PTHR43404:SF2">
    <property type="entry name" value="LIPOPOLYSACCHARIDE CHOLINEPHOSPHOTRANSFERASE LICD"/>
    <property type="match status" value="1"/>
</dbReference>
<dbReference type="RefSeq" id="WP_118203476.1">
    <property type="nucleotide sequence ID" value="NZ_QRHP01000012.1"/>
</dbReference>
<gene>
    <name evidence="2" type="ORF">DW654_10980</name>
</gene>
<dbReference type="GO" id="GO:0009100">
    <property type="term" value="P:glycoprotein metabolic process"/>
    <property type="evidence" value="ECO:0007669"/>
    <property type="project" value="UniProtKB-ARBA"/>
</dbReference>
<sequence>MIFSNKFFFKETRCGFEISEMMKRAWAAELEVLEIVADICKRNQLQYFADWGTLLGAVRHQGFIPWDDDIDICLKREDYNHLIKILPQELPYGMTMAGMYAETKRLQNAAEVPQLRVIADETLIGFNDYMKWFHGFPYQRIGIDIFPLDYISRDKEFVQVQKTLFQQGMELITNWNDLEQAGKLEEGIRMFELVCNVKLFFDEDVKNKVWRLIDSLASLCGKDEADYLTNYTYWLDREHYIMKKEWYDEVVMLPFENIEIAVPAKYHEVLVAQFGDYMVPIQEAGDHNYPFYGHMENELVRQIRAVGFNGSVEEFCQAVSSGKLTV</sequence>
<organism evidence="2 3">
    <name type="scientific">Roseburia inulinivorans</name>
    <dbReference type="NCBI Taxonomy" id="360807"/>
    <lineage>
        <taxon>Bacteria</taxon>
        <taxon>Bacillati</taxon>
        <taxon>Bacillota</taxon>
        <taxon>Clostridia</taxon>
        <taxon>Lachnospirales</taxon>
        <taxon>Lachnospiraceae</taxon>
        <taxon>Roseburia</taxon>
    </lineage>
</organism>
<comment type="caution">
    <text evidence="2">The sequence shown here is derived from an EMBL/GenBank/DDBJ whole genome shotgun (WGS) entry which is preliminary data.</text>
</comment>